<evidence type="ECO:0000313" key="2">
    <source>
        <dbReference type="Proteomes" id="UP000191987"/>
    </source>
</evidence>
<name>A0A1S7S178_9HYPH</name>
<organism evidence="1 2">
    <name type="scientific">Agrobacterium deltaense Zutra 3/1</name>
    <dbReference type="NCBI Taxonomy" id="1183427"/>
    <lineage>
        <taxon>Bacteria</taxon>
        <taxon>Pseudomonadati</taxon>
        <taxon>Pseudomonadota</taxon>
        <taxon>Alphaproteobacteria</taxon>
        <taxon>Hyphomicrobiales</taxon>
        <taxon>Rhizobiaceae</taxon>
        <taxon>Rhizobium/Agrobacterium group</taxon>
        <taxon>Agrobacterium</taxon>
    </lineage>
</organism>
<evidence type="ECO:0000313" key="1">
    <source>
        <dbReference type="EMBL" id="CUX60375.1"/>
    </source>
</evidence>
<protein>
    <submittedName>
        <fullName evidence="1">Uncharacterized protein</fullName>
    </submittedName>
</protein>
<accession>A0A1S7S178</accession>
<proteinExistence type="predicted"/>
<gene>
    <name evidence="1" type="ORF">AGR7C_Lc80220</name>
</gene>
<dbReference type="Proteomes" id="UP000191987">
    <property type="component" value="Unassembled WGS sequence"/>
</dbReference>
<reference evidence="1 2" key="1">
    <citation type="submission" date="2016-01" db="EMBL/GenBank/DDBJ databases">
        <authorList>
            <person name="Oliw E.H."/>
        </authorList>
    </citation>
    <scope>NUCLEOTIDE SEQUENCE [LARGE SCALE GENOMIC DNA]</scope>
    <source>
        <strain evidence="1 2">Zutra 3-1</strain>
    </source>
</reference>
<dbReference type="AlphaFoldDB" id="A0A1S7S178"/>
<sequence>MRVSIQLSVKIFLSLQGRFVLSAGRLFMPAITDRCIVGPLIRQGRRHDICSFRQPYRREGRRRTFSDGPRQGGPAVLARLFSQWRCGRR</sequence>
<dbReference type="EMBL" id="FBWG01000047">
    <property type="protein sequence ID" value="CUX60375.1"/>
    <property type="molecule type" value="Genomic_DNA"/>
</dbReference>